<protein>
    <submittedName>
        <fullName evidence="2">Uncharacterized protein</fullName>
    </submittedName>
</protein>
<dbReference type="RefSeq" id="WP_135530661.1">
    <property type="nucleotide sequence ID" value="NZ_SRKZ01000003.1"/>
</dbReference>
<dbReference type="AlphaFoldDB" id="A0A4Z0ML74"/>
<keyword evidence="3" id="KW-1185">Reference proteome</keyword>
<dbReference type="EMBL" id="SRKZ01000003">
    <property type="protein sequence ID" value="TGD80513.1"/>
    <property type="molecule type" value="Genomic_DNA"/>
</dbReference>
<evidence type="ECO:0000256" key="1">
    <source>
        <dbReference type="SAM" id="SignalP"/>
    </source>
</evidence>
<evidence type="ECO:0000313" key="3">
    <source>
        <dbReference type="Proteomes" id="UP000298284"/>
    </source>
</evidence>
<name>A0A4Z0ML74_9BACT</name>
<dbReference type="OrthoDB" id="878746at2"/>
<feature type="chain" id="PRO_5021262386" evidence="1">
    <location>
        <begin position="26"/>
        <end position="270"/>
    </location>
</feature>
<gene>
    <name evidence="2" type="ORF">EU557_11810</name>
</gene>
<feature type="signal peptide" evidence="1">
    <location>
        <begin position="1"/>
        <end position="25"/>
    </location>
</feature>
<comment type="caution">
    <text evidence="2">The sequence shown here is derived from an EMBL/GenBank/DDBJ whole genome shotgun (WGS) entry which is preliminary data.</text>
</comment>
<dbReference type="Proteomes" id="UP000298284">
    <property type="component" value="Unassembled WGS sequence"/>
</dbReference>
<sequence length="270" mass="30220">MKRLYKLAQFTGIVLSLTQSPSVLAQTSGRTSPWQTYGRIEKAGVQFSYAAVTLNDGNRVYGPVVLHSSADVLILSSTNRTVPAVQVHSFEVRGQLDHVSGLRKCYDFTLMRQGYYPGNPSFSVTPEHRRFDEFNGNLKRVYGTYYWNRGNEYDNYLVPGFFEVLSNGPVVLLYRTSLGMVQNMSSSTWSGRATPNTMAESGAFYLGLADGRAVALRNPYSDILNMYQAQAAQLATFVKENRLSCYEGYELAYLINYANSLAQAAFHPQK</sequence>
<keyword evidence="1" id="KW-0732">Signal</keyword>
<reference evidence="2 3" key="1">
    <citation type="submission" date="2019-04" db="EMBL/GenBank/DDBJ databases">
        <authorList>
            <person name="Feng G."/>
            <person name="Zhang J."/>
            <person name="Zhu H."/>
        </authorList>
    </citation>
    <scope>NUCLEOTIDE SEQUENCE [LARGE SCALE GENOMIC DNA]</scope>
    <source>
        <strain evidence="2 3">JCM 19491</strain>
    </source>
</reference>
<accession>A0A4Z0ML74</accession>
<evidence type="ECO:0000313" key="2">
    <source>
        <dbReference type="EMBL" id="TGD80513.1"/>
    </source>
</evidence>
<organism evidence="2 3">
    <name type="scientific">Hymenobacter wooponensis</name>
    <dbReference type="NCBI Taxonomy" id="1525360"/>
    <lineage>
        <taxon>Bacteria</taxon>
        <taxon>Pseudomonadati</taxon>
        <taxon>Bacteroidota</taxon>
        <taxon>Cytophagia</taxon>
        <taxon>Cytophagales</taxon>
        <taxon>Hymenobacteraceae</taxon>
        <taxon>Hymenobacter</taxon>
    </lineage>
</organism>
<proteinExistence type="predicted"/>